<evidence type="ECO:0000313" key="2">
    <source>
        <dbReference type="EMBL" id="MFC7079580.1"/>
    </source>
</evidence>
<name>A0ABD5WIM2_9EURY</name>
<reference evidence="2" key="1">
    <citation type="journal article" date="2014" name="Int. J. Syst. Evol. Microbiol.">
        <title>Complete genome sequence of Corynebacterium casei LMG S-19264T (=DSM 44701T), isolated from a smear-ripened cheese.</title>
        <authorList>
            <consortium name="US DOE Joint Genome Institute (JGI-PGF)"/>
            <person name="Walter F."/>
            <person name="Albersmeier A."/>
            <person name="Kalinowski J."/>
            <person name="Ruckert C."/>
        </authorList>
    </citation>
    <scope>NUCLEOTIDE SEQUENCE [LARGE SCALE GENOMIC DNA]</scope>
    <source>
        <strain evidence="2">CCM 7472</strain>
    </source>
</reference>
<dbReference type="RefSeq" id="WP_276279349.1">
    <property type="nucleotide sequence ID" value="NZ_CP119809.1"/>
</dbReference>
<keyword evidence="1" id="KW-1133">Transmembrane helix</keyword>
<evidence type="ECO:0000313" key="4">
    <source>
        <dbReference type="Proteomes" id="UP001596407"/>
    </source>
</evidence>
<dbReference type="EMBL" id="JBHSZH010000005">
    <property type="protein sequence ID" value="MFC7079580.1"/>
    <property type="molecule type" value="Genomic_DNA"/>
</dbReference>
<gene>
    <name evidence="2" type="ORF">ACFQJ6_04925</name>
    <name evidence="3" type="ORF">ACFQJ6_23635</name>
</gene>
<dbReference type="AlphaFoldDB" id="A0ABD5WIM2"/>
<sequence length="382" mass="43584">MSTRTEFVRKWFPDWKAAVLDWLPEPVDPNLEEVDHDYPPDEFFDRYRLVSFTRLFVLLAFLATAASLFRVGNPDTGIPYNYPVFVGFVYVVAVIFVLRRFHGIFDETKTELVDIFERTTEGEIVFERDSDITGDEMRREINRIMNYAFHPYFVFFGGLIGGVFALAVMWGLDVFDSYPYLLLNYAYGAGHGFFYAPFIGSVVLIKRISNEYIVDIDVLDPDGVGGYRDIGDAIISLIIYGIFLVTLDFVILSSVSFTGRPVFQVAVFTLYAGMLAFLLGLTVFGVYSLRKRLLTIRERKTDFMREQFETVEARYWKKLRDGDPPDPESDHIQTMQTMFDQLYSMELWPINLASFARLAFSAGSSAAIAAYKAGLVSLPAPL</sequence>
<keyword evidence="4" id="KW-1185">Reference proteome</keyword>
<keyword evidence="1" id="KW-0472">Membrane</keyword>
<feature type="transmembrane region" description="Helical" evidence="1">
    <location>
        <begin position="263"/>
        <end position="289"/>
    </location>
</feature>
<feature type="transmembrane region" description="Helical" evidence="1">
    <location>
        <begin position="184"/>
        <end position="205"/>
    </location>
</feature>
<feature type="transmembrane region" description="Helical" evidence="1">
    <location>
        <begin position="147"/>
        <end position="172"/>
    </location>
</feature>
<organism evidence="2 4">
    <name type="scientific">Halorussus caseinilyticus</name>
    <dbReference type="NCBI Taxonomy" id="3034025"/>
    <lineage>
        <taxon>Archaea</taxon>
        <taxon>Methanobacteriati</taxon>
        <taxon>Methanobacteriota</taxon>
        <taxon>Stenosarchaea group</taxon>
        <taxon>Halobacteria</taxon>
        <taxon>Halobacteriales</taxon>
        <taxon>Haladaptataceae</taxon>
        <taxon>Halorussus</taxon>
    </lineage>
</organism>
<reference evidence="4" key="2">
    <citation type="journal article" date="2019" name="Int. J. Syst. Evol. Microbiol.">
        <title>The Global Catalogue of Microorganisms (GCM) 10K type strain sequencing project: providing services to taxonomists for standard genome sequencing and annotation.</title>
        <authorList>
            <consortium name="The Broad Institute Genomics Platform"/>
            <consortium name="The Broad Institute Genome Sequencing Center for Infectious Disease"/>
            <person name="Wu L."/>
            <person name="Ma J."/>
        </authorList>
    </citation>
    <scope>NUCLEOTIDE SEQUENCE [LARGE SCALE GENOMIC DNA]</scope>
    <source>
        <strain evidence="4">DT72</strain>
    </source>
</reference>
<feature type="transmembrane region" description="Helical" evidence="1">
    <location>
        <begin position="78"/>
        <end position="98"/>
    </location>
</feature>
<keyword evidence="1" id="KW-0812">Transmembrane</keyword>
<dbReference type="GeneID" id="79303913"/>
<proteinExistence type="predicted"/>
<accession>A0ABD5WIM2</accession>
<reference evidence="2" key="3">
    <citation type="submission" date="2024-09" db="EMBL/GenBank/DDBJ databases">
        <authorList>
            <person name="Sun Q."/>
        </authorList>
    </citation>
    <scope>NUCLEOTIDE SEQUENCE</scope>
    <source>
        <strain evidence="2">CCM 7472</strain>
    </source>
</reference>
<feature type="transmembrane region" description="Helical" evidence="1">
    <location>
        <begin position="55"/>
        <end position="72"/>
    </location>
</feature>
<evidence type="ECO:0000256" key="1">
    <source>
        <dbReference type="SAM" id="Phobius"/>
    </source>
</evidence>
<dbReference type="Proteomes" id="UP001596407">
    <property type="component" value="Unassembled WGS sequence"/>
</dbReference>
<dbReference type="EMBL" id="JBHSZH010000006">
    <property type="protein sequence ID" value="MFC7082605.1"/>
    <property type="molecule type" value="Genomic_DNA"/>
</dbReference>
<protein>
    <submittedName>
        <fullName evidence="2">Uncharacterized protein</fullName>
    </submittedName>
</protein>
<comment type="caution">
    <text evidence="2">The sequence shown here is derived from an EMBL/GenBank/DDBJ whole genome shotgun (WGS) entry which is preliminary data.</text>
</comment>
<feature type="transmembrane region" description="Helical" evidence="1">
    <location>
        <begin position="237"/>
        <end position="257"/>
    </location>
</feature>
<evidence type="ECO:0000313" key="3">
    <source>
        <dbReference type="EMBL" id="MFC7082605.1"/>
    </source>
</evidence>